<dbReference type="InterPro" id="IPR027417">
    <property type="entry name" value="P-loop_NTPase"/>
</dbReference>
<dbReference type="EMBL" id="CP136964">
    <property type="protein sequence ID" value="WOS96547.1"/>
    <property type="molecule type" value="Genomic_DNA"/>
</dbReference>
<dbReference type="Gene3D" id="3.30.420.10">
    <property type="entry name" value="Ribonuclease H-like superfamily/Ribonuclease H"/>
    <property type="match status" value="1"/>
</dbReference>
<name>A0AAF1BT41_9STAP</name>
<dbReference type="InterPro" id="IPR006054">
    <property type="entry name" value="DnaQ"/>
</dbReference>
<dbReference type="GO" id="GO:0016818">
    <property type="term" value="F:hydrolase activity, acting on acid anhydrides, in phosphorus-containing anhydrides"/>
    <property type="evidence" value="ECO:0007669"/>
    <property type="project" value="InterPro"/>
</dbReference>
<evidence type="ECO:0000256" key="2">
    <source>
        <dbReference type="ARBA" id="ARBA00022741"/>
    </source>
</evidence>
<evidence type="ECO:0000256" key="4">
    <source>
        <dbReference type="ARBA" id="ARBA00022839"/>
    </source>
</evidence>
<dbReference type="Gene3D" id="3.40.50.300">
    <property type="entry name" value="P-loop containing nucleotide triphosphate hydrolases"/>
    <property type="match status" value="2"/>
</dbReference>
<dbReference type="InterPro" id="IPR013520">
    <property type="entry name" value="Ribonucl_H"/>
</dbReference>
<keyword evidence="4 7" id="KW-0269">Exonuclease</keyword>
<evidence type="ECO:0000256" key="3">
    <source>
        <dbReference type="ARBA" id="ARBA00022801"/>
    </source>
</evidence>
<organism evidence="7 8">
    <name type="scientific">Nosocomiicoccus massiliensis</name>
    <dbReference type="NCBI Taxonomy" id="1232430"/>
    <lineage>
        <taxon>Bacteria</taxon>
        <taxon>Bacillati</taxon>
        <taxon>Bacillota</taxon>
        <taxon>Bacilli</taxon>
        <taxon>Bacillales</taxon>
        <taxon>Staphylococcaceae</taxon>
        <taxon>Nosocomiicoccus</taxon>
    </lineage>
</organism>
<dbReference type="FunFam" id="3.30.420.10:FF:000045">
    <property type="entry name" value="3'-5' exonuclease DinG"/>
    <property type="match status" value="1"/>
</dbReference>
<dbReference type="CDD" id="cd06127">
    <property type="entry name" value="DEDDh"/>
    <property type="match status" value="1"/>
</dbReference>
<dbReference type="GO" id="GO:0003677">
    <property type="term" value="F:DNA binding"/>
    <property type="evidence" value="ECO:0007669"/>
    <property type="project" value="InterPro"/>
</dbReference>
<dbReference type="KEGG" id="nmy:CJ229_002035"/>
<reference evidence="7 8" key="2">
    <citation type="submission" date="2023-10" db="EMBL/GenBank/DDBJ databases">
        <authorList>
            <person name="Choi B."/>
        </authorList>
    </citation>
    <scope>NUCLEOTIDE SEQUENCE [LARGE SCALE GENOMIC DNA]</scope>
    <source>
        <strain evidence="7 8">UMB0959</strain>
    </source>
</reference>
<evidence type="ECO:0000256" key="1">
    <source>
        <dbReference type="ARBA" id="ARBA00022722"/>
    </source>
</evidence>
<dbReference type="NCBIfam" id="TIGR00573">
    <property type="entry name" value="dnaq"/>
    <property type="match status" value="1"/>
</dbReference>
<dbReference type="Proteomes" id="UP000243626">
    <property type="component" value="Chromosome"/>
</dbReference>
<keyword evidence="3" id="KW-0378">Hydrolase</keyword>
<reference evidence="8" key="1">
    <citation type="submission" date="2017-09" db="EMBL/GenBank/DDBJ databases">
        <title>Bacterial strain isolated from the female urinary microbiota.</title>
        <authorList>
            <person name="Thomas-White K."/>
            <person name="Kumar N."/>
            <person name="Forster S."/>
            <person name="Putonti C."/>
            <person name="Lawley T."/>
            <person name="Wolfe A.J."/>
        </authorList>
    </citation>
    <scope>NUCLEOTIDE SEQUENCE [LARGE SCALE GENOMIC DNA]</scope>
    <source>
        <strain evidence="8">UMB0959</strain>
    </source>
</reference>
<protein>
    <submittedName>
        <fullName evidence="7">Exonuclease domain-containing protein</fullName>
    </submittedName>
</protein>
<keyword evidence="2" id="KW-0547">Nucleotide-binding</keyword>
<dbReference type="GO" id="GO:0004386">
    <property type="term" value="F:helicase activity"/>
    <property type="evidence" value="ECO:0007669"/>
    <property type="project" value="InterPro"/>
</dbReference>
<dbReference type="GO" id="GO:0003887">
    <property type="term" value="F:DNA-directed DNA polymerase activity"/>
    <property type="evidence" value="ECO:0007669"/>
    <property type="project" value="InterPro"/>
</dbReference>
<dbReference type="SUPFAM" id="SSF53098">
    <property type="entry name" value="Ribonuclease H-like"/>
    <property type="match status" value="1"/>
</dbReference>
<dbReference type="Pfam" id="PF00270">
    <property type="entry name" value="DEAD"/>
    <property type="match status" value="1"/>
</dbReference>
<keyword evidence="1" id="KW-0540">Nuclease</keyword>
<dbReference type="GO" id="GO:0008408">
    <property type="term" value="F:3'-5' exonuclease activity"/>
    <property type="evidence" value="ECO:0007669"/>
    <property type="project" value="TreeGrafter"/>
</dbReference>
<dbReference type="InterPro" id="IPR006555">
    <property type="entry name" value="ATP-dep_Helicase_C"/>
</dbReference>
<dbReference type="PANTHER" id="PTHR30231:SF41">
    <property type="entry name" value="DNA POLYMERASE III SUBUNIT EPSILON"/>
    <property type="match status" value="1"/>
</dbReference>
<dbReference type="Pfam" id="PF13307">
    <property type="entry name" value="Helicase_C_2"/>
    <property type="match status" value="1"/>
</dbReference>
<evidence type="ECO:0000313" key="7">
    <source>
        <dbReference type="EMBL" id="WOS96547.1"/>
    </source>
</evidence>
<dbReference type="RefSeq" id="WP_317846607.1">
    <property type="nucleotide sequence ID" value="NZ_CP136964.1"/>
</dbReference>
<dbReference type="SMART" id="SM00491">
    <property type="entry name" value="HELICc2"/>
    <property type="match status" value="1"/>
</dbReference>
<keyword evidence="8" id="KW-1185">Reference proteome</keyword>
<sequence>MLDSCFAVVDLETTGNDPLKDHIIELSIVFVKNNEVISSYSTLLSDASDIPAFVTELTSITLEDIKGAPKFNDISNEVYELLENCCFIAHNIEFDLNFLKVAFQNTGIHFQPHLTLDTVDLSKIFFPTLSSYQLGMLSETLNLSLKHAHRAYDDALATAKLFIKILERINQLDKETIIRLYNISKYLETNVSDLLFASLSENNHRDADYTVQSLSIQHPKFNFESNHKITIEDLYKNFIDQNNFKHRQDQLDLIYTIYSALKENKNIALEAYTGLGKTEAILIASIVYTNETKQHVLISTSKKILQDQMYYQSLIRLLESSKLNELPVSMLKGKTNYVDIDTILKLLSFKDDNYEIVMLKMKLLVWLTETITGDLGEISLKGPERLYYDTAHFQINSNDNYFYNRAVEHAKNSRICITNHYFIEECLSELDNKYLIVDEAHQVLNTVERQSITEYKYMDLKFLLSQIGINNKDKMLKEYLEHNDIRAKDFLVRMLTDLNKTIDDVFSSLRIEEIKRAIQQLNHSNYLIDFVLKSIVDTNNYESLYNYLKHFQFKLKDMQKSLTLDNYTIHQDNNYQKTALLVNNNSKDRLFHHLKGLHGQVLISGTLEVNGSFNHLEPWFLDEFDTKIIANDNLFKEVELFIPNDIHDLNDRDSYIEDLVDYLSTYHSIKEDKVIVLFTNYKLLNEVYQFLLDGELFDIPIIKQNKNDTPSKLLLQYNQLQNCILLATESFTEGINLENLNNRTIFLTKLPFPVPTGKGFRHFYKHDLPDAVFMFRQIVGRIKRDDSDRGRVVLFDERLLEKPYRNAFLKYFNEKSLIHGDRTAFIEMLSRL</sequence>
<proteinExistence type="predicted"/>
<dbReference type="InterPro" id="IPR012337">
    <property type="entry name" value="RNaseH-like_sf"/>
</dbReference>
<dbReference type="InterPro" id="IPR014013">
    <property type="entry name" value="Helic_SF1/SF2_ATP-bd_DinG/Rad3"/>
</dbReference>
<dbReference type="AlphaFoldDB" id="A0AAF1BT41"/>
<dbReference type="GO" id="GO:0005829">
    <property type="term" value="C:cytosol"/>
    <property type="evidence" value="ECO:0007669"/>
    <property type="project" value="TreeGrafter"/>
</dbReference>
<dbReference type="SUPFAM" id="SSF52540">
    <property type="entry name" value="P-loop containing nucleoside triphosphate hydrolases"/>
    <property type="match status" value="2"/>
</dbReference>
<keyword evidence="5" id="KW-0067">ATP-binding</keyword>
<dbReference type="GO" id="GO:0045004">
    <property type="term" value="P:DNA replication proofreading"/>
    <property type="evidence" value="ECO:0007669"/>
    <property type="project" value="TreeGrafter"/>
</dbReference>
<evidence type="ECO:0000313" key="8">
    <source>
        <dbReference type="Proteomes" id="UP000243626"/>
    </source>
</evidence>
<evidence type="ECO:0000259" key="6">
    <source>
        <dbReference type="PROSITE" id="PS51193"/>
    </source>
</evidence>
<dbReference type="Pfam" id="PF00929">
    <property type="entry name" value="RNase_T"/>
    <property type="match status" value="1"/>
</dbReference>
<gene>
    <name evidence="7" type="ORF">CJ229_002035</name>
</gene>
<dbReference type="PROSITE" id="PS51193">
    <property type="entry name" value="HELICASE_ATP_BIND_2"/>
    <property type="match status" value="1"/>
</dbReference>
<dbReference type="GO" id="GO:0005524">
    <property type="term" value="F:ATP binding"/>
    <property type="evidence" value="ECO:0007669"/>
    <property type="project" value="UniProtKB-KW"/>
</dbReference>
<evidence type="ECO:0000256" key="5">
    <source>
        <dbReference type="ARBA" id="ARBA00022840"/>
    </source>
</evidence>
<dbReference type="PANTHER" id="PTHR30231">
    <property type="entry name" value="DNA POLYMERASE III SUBUNIT EPSILON"/>
    <property type="match status" value="1"/>
</dbReference>
<accession>A0AAF1BT41</accession>
<dbReference type="InterPro" id="IPR011545">
    <property type="entry name" value="DEAD/DEAH_box_helicase_dom"/>
</dbReference>
<feature type="domain" description="Helicase ATP-binding" evidence="6">
    <location>
        <begin position="236"/>
        <end position="497"/>
    </location>
</feature>
<dbReference type="InterPro" id="IPR036397">
    <property type="entry name" value="RNaseH_sf"/>
</dbReference>
<dbReference type="SMART" id="SM00479">
    <property type="entry name" value="EXOIII"/>
    <property type="match status" value="1"/>
</dbReference>